<keyword evidence="6" id="KW-1185">Reference proteome</keyword>
<comment type="caution">
    <text evidence="5">The sequence shown here is derived from an EMBL/GenBank/DDBJ whole genome shotgun (WGS) entry which is preliminary data.</text>
</comment>
<evidence type="ECO:0000256" key="3">
    <source>
        <dbReference type="SAM" id="SignalP"/>
    </source>
</evidence>
<reference evidence="5 6" key="1">
    <citation type="journal article" date="2015" name="BMC Genomics">
        <title>Genome mining reveals unlocked bioactive potential of marine Gram-negative bacteria.</title>
        <authorList>
            <person name="Machado H."/>
            <person name="Sonnenschein E.C."/>
            <person name="Melchiorsen J."/>
            <person name="Gram L."/>
        </authorList>
    </citation>
    <scope>NUCLEOTIDE SEQUENCE [LARGE SCALE GENOMIC DNA]</scope>
    <source>
        <strain evidence="5 6">S2757</strain>
    </source>
</reference>
<comment type="similarity">
    <text evidence="1">Belongs to the bacterial solute-binding protein 3 family.</text>
</comment>
<keyword evidence="2 3" id="KW-0732">Signal</keyword>
<evidence type="ECO:0000313" key="6">
    <source>
        <dbReference type="Proteomes" id="UP000033673"/>
    </source>
</evidence>
<evidence type="ECO:0000259" key="4">
    <source>
        <dbReference type="SMART" id="SM00062"/>
    </source>
</evidence>
<proteinExistence type="inferred from homology"/>
<dbReference type="RefSeq" id="WP_045956736.1">
    <property type="nucleotide sequence ID" value="NZ_JXXV01000028.1"/>
</dbReference>
<dbReference type="InterPro" id="IPR001638">
    <property type="entry name" value="Solute-binding_3/MltF_N"/>
</dbReference>
<dbReference type="OrthoDB" id="8907081at2"/>
<dbReference type="SMART" id="SM00062">
    <property type="entry name" value="PBPb"/>
    <property type="match status" value="1"/>
</dbReference>
<dbReference type="PANTHER" id="PTHR35936">
    <property type="entry name" value="MEMBRANE-BOUND LYTIC MUREIN TRANSGLYCOSYLASE F"/>
    <property type="match status" value="1"/>
</dbReference>
<sequence>MRYWLNSLLCVVVVQFSSFAIADSSKPLLRIGVPEDFPPFYFHDENGELRGASYEVVVSILHSLGYQTQATQYPNMRQLLANIAAGKEDIVVNLTGTESRRKVAYFTDTPHIYESQDVIVRADSAIRFEGKLPQLSPYKIGTIFGWTYGPEFDSANYLHKEYVNDSEEQLKGLLSGNFDMLINNKNFVQSVTQTLGVSKAFEALDHAIFILPVTIAVSKAHPNATSLVATLENEVVRYRKTEEYQSILTRYGFDPNILNEGGSL</sequence>
<feature type="domain" description="Solute-binding protein family 3/N-terminal" evidence="4">
    <location>
        <begin position="28"/>
        <end position="255"/>
    </location>
</feature>
<evidence type="ECO:0000256" key="1">
    <source>
        <dbReference type="ARBA" id="ARBA00010333"/>
    </source>
</evidence>
<dbReference type="Gene3D" id="3.40.190.10">
    <property type="entry name" value="Periplasmic binding protein-like II"/>
    <property type="match status" value="2"/>
</dbReference>
<protein>
    <recommendedName>
        <fullName evidence="4">Solute-binding protein family 3/N-terminal domain-containing protein</fullName>
    </recommendedName>
</protein>
<dbReference type="STRING" id="579748.TW81_16000"/>
<dbReference type="Pfam" id="PF00497">
    <property type="entry name" value="SBP_bac_3"/>
    <property type="match status" value="1"/>
</dbReference>
<dbReference type="Proteomes" id="UP000033673">
    <property type="component" value="Unassembled WGS sequence"/>
</dbReference>
<dbReference type="PATRIC" id="fig|579748.3.peg.3306"/>
<feature type="chain" id="PRO_5002472870" description="Solute-binding protein family 3/N-terminal domain-containing protein" evidence="3">
    <location>
        <begin position="23"/>
        <end position="264"/>
    </location>
</feature>
<organism evidence="5 6">
    <name type="scientific">Vibrio galatheae</name>
    <dbReference type="NCBI Taxonomy" id="579748"/>
    <lineage>
        <taxon>Bacteria</taxon>
        <taxon>Pseudomonadati</taxon>
        <taxon>Pseudomonadota</taxon>
        <taxon>Gammaproteobacteria</taxon>
        <taxon>Vibrionales</taxon>
        <taxon>Vibrionaceae</taxon>
        <taxon>Vibrio</taxon>
    </lineage>
</organism>
<dbReference type="AlphaFoldDB" id="A0A0F4NFX3"/>
<gene>
    <name evidence="5" type="ORF">TW81_16000</name>
</gene>
<evidence type="ECO:0000256" key="2">
    <source>
        <dbReference type="ARBA" id="ARBA00022729"/>
    </source>
</evidence>
<evidence type="ECO:0000313" key="5">
    <source>
        <dbReference type="EMBL" id="KJY81854.1"/>
    </source>
</evidence>
<dbReference type="PANTHER" id="PTHR35936:SF25">
    <property type="entry name" value="ABC TRANSPORTER SUBSTRATE-BINDING PROTEIN"/>
    <property type="match status" value="1"/>
</dbReference>
<dbReference type="SUPFAM" id="SSF53850">
    <property type="entry name" value="Periplasmic binding protein-like II"/>
    <property type="match status" value="1"/>
</dbReference>
<accession>A0A0F4NFX3</accession>
<dbReference type="EMBL" id="JXXV01000028">
    <property type="protein sequence ID" value="KJY81854.1"/>
    <property type="molecule type" value="Genomic_DNA"/>
</dbReference>
<feature type="signal peptide" evidence="3">
    <location>
        <begin position="1"/>
        <end position="22"/>
    </location>
</feature>
<name>A0A0F4NFX3_9VIBR</name>